<dbReference type="Proteomes" id="UP000321638">
    <property type="component" value="Unassembled WGS sequence"/>
</dbReference>
<accession>A0A5C8P9H9</accession>
<dbReference type="OrthoDB" id="8222530at2"/>
<evidence type="ECO:0000259" key="10">
    <source>
        <dbReference type="Pfam" id="PF04290"/>
    </source>
</evidence>
<comment type="subunit">
    <text evidence="9">The complex comprises the extracytoplasmic solute receptor protein and the two transmembrane proteins.</text>
</comment>
<comment type="caution">
    <text evidence="11">The sequence shown here is derived from an EMBL/GenBank/DDBJ whole genome shotgun (WGS) entry which is preliminary data.</text>
</comment>
<sequence length="185" mass="20424">MSIYDLVSPRERHLKWRSLDAVEAAVMILCGIALGGFTASVFLDVTTRTIGRPWLYLQEVTGHFFVWGVFLGCAAATRRNDHLFLSAVTETMRGTRRRFFEIFNRGVVLAVSFCLIVFGYLNFVHGFGSKRMPSLTPEATLTAAIPVCGVLVMLFTIEQMVNGWRNGFEDPPAVLPADGGPAPPP</sequence>
<protein>
    <recommendedName>
        <fullName evidence="9">TRAP transporter small permease protein</fullName>
    </recommendedName>
</protein>
<keyword evidence="5 9" id="KW-0812">Transmembrane</keyword>
<dbReference type="GO" id="GO:0015740">
    <property type="term" value="P:C4-dicarboxylate transport"/>
    <property type="evidence" value="ECO:0007669"/>
    <property type="project" value="TreeGrafter"/>
</dbReference>
<evidence type="ECO:0000313" key="11">
    <source>
        <dbReference type="EMBL" id="TXL70225.1"/>
    </source>
</evidence>
<evidence type="ECO:0000256" key="5">
    <source>
        <dbReference type="ARBA" id="ARBA00022692"/>
    </source>
</evidence>
<comment type="function">
    <text evidence="9">Part of the tripartite ATP-independent periplasmic (TRAP) transport system.</text>
</comment>
<evidence type="ECO:0000256" key="2">
    <source>
        <dbReference type="ARBA" id="ARBA00022448"/>
    </source>
</evidence>
<dbReference type="AlphaFoldDB" id="A0A5C8P9H9"/>
<evidence type="ECO:0000313" key="12">
    <source>
        <dbReference type="Proteomes" id="UP000321638"/>
    </source>
</evidence>
<dbReference type="EMBL" id="VDUZ01000063">
    <property type="protein sequence ID" value="TXL70225.1"/>
    <property type="molecule type" value="Genomic_DNA"/>
</dbReference>
<keyword evidence="4 9" id="KW-0997">Cell inner membrane</keyword>
<evidence type="ECO:0000256" key="4">
    <source>
        <dbReference type="ARBA" id="ARBA00022519"/>
    </source>
</evidence>
<comment type="subcellular location">
    <subcellularLocation>
        <location evidence="1 9">Cell inner membrane</location>
        <topology evidence="1 9">Multi-pass membrane protein</topology>
    </subcellularLocation>
</comment>
<feature type="transmembrane region" description="Helical" evidence="9">
    <location>
        <begin position="102"/>
        <end position="121"/>
    </location>
</feature>
<dbReference type="Pfam" id="PF04290">
    <property type="entry name" value="DctQ"/>
    <property type="match status" value="1"/>
</dbReference>
<comment type="similarity">
    <text evidence="8 9">Belongs to the TRAP transporter small permease family.</text>
</comment>
<organism evidence="11 12">
    <name type="scientific">Vineibacter terrae</name>
    <dbReference type="NCBI Taxonomy" id="2586908"/>
    <lineage>
        <taxon>Bacteria</taxon>
        <taxon>Pseudomonadati</taxon>
        <taxon>Pseudomonadota</taxon>
        <taxon>Alphaproteobacteria</taxon>
        <taxon>Hyphomicrobiales</taxon>
        <taxon>Vineibacter</taxon>
    </lineage>
</organism>
<keyword evidence="3" id="KW-1003">Cell membrane</keyword>
<keyword evidence="7 9" id="KW-0472">Membrane</keyword>
<evidence type="ECO:0000256" key="7">
    <source>
        <dbReference type="ARBA" id="ARBA00023136"/>
    </source>
</evidence>
<feature type="transmembrane region" description="Helical" evidence="9">
    <location>
        <begin position="141"/>
        <end position="157"/>
    </location>
</feature>
<gene>
    <name evidence="11" type="ORF">FHP25_35425</name>
</gene>
<dbReference type="InterPro" id="IPR055348">
    <property type="entry name" value="DctQ"/>
</dbReference>
<evidence type="ECO:0000256" key="9">
    <source>
        <dbReference type="RuleBase" id="RU369079"/>
    </source>
</evidence>
<dbReference type="InterPro" id="IPR007387">
    <property type="entry name" value="TRAP_DctQ"/>
</dbReference>
<dbReference type="GO" id="GO:0005886">
    <property type="term" value="C:plasma membrane"/>
    <property type="evidence" value="ECO:0007669"/>
    <property type="project" value="UniProtKB-SubCell"/>
</dbReference>
<feature type="transmembrane region" description="Helical" evidence="9">
    <location>
        <begin position="55"/>
        <end position="76"/>
    </location>
</feature>
<dbReference type="RefSeq" id="WP_147851738.1">
    <property type="nucleotide sequence ID" value="NZ_VDUZ01000063.1"/>
</dbReference>
<evidence type="ECO:0000256" key="1">
    <source>
        <dbReference type="ARBA" id="ARBA00004429"/>
    </source>
</evidence>
<reference evidence="11 12" key="1">
    <citation type="submission" date="2019-06" db="EMBL/GenBank/DDBJ databases">
        <title>New taxonomy in bacterial strain CC-CFT640, isolated from vineyard.</title>
        <authorList>
            <person name="Lin S.-Y."/>
            <person name="Tsai C.-F."/>
            <person name="Young C.-C."/>
        </authorList>
    </citation>
    <scope>NUCLEOTIDE SEQUENCE [LARGE SCALE GENOMIC DNA]</scope>
    <source>
        <strain evidence="11 12">CC-CFT640</strain>
    </source>
</reference>
<dbReference type="PANTHER" id="PTHR35011:SF5">
    <property type="entry name" value="SIALIC ACID TRAP TRANSPORTER SMALL PERMEASE PROTEIN SIAQ"/>
    <property type="match status" value="1"/>
</dbReference>
<feature type="transmembrane region" description="Helical" evidence="9">
    <location>
        <begin position="21"/>
        <end position="43"/>
    </location>
</feature>
<keyword evidence="2 9" id="KW-0813">Transport</keyword>
<proteinExistence type="inferred from homology"/>
<keyword evidence="12" id="KW-1185">Reference proteome</keyword>
<dbReference type="GO" id="GO:0022857">
    <property type="term" value="F:transmembrane transporter activity"/>
    <property type="evidence" value="ECO:0007669"/>
    <property type="project" value="UniProtKB-UniRule"/>
</dbReference>
<dbReference type="PANTHER" id="PTHR35011">
    <property type="entry name" value="2,3-DIKETO-L-GULONATE TRAP TRANSPORTER SMALL PERMEASE PROTEIN YIAM"/>
    <property type="match status" value="1"/>
</dbReference>
<keyword evidence="6 9" id="KW-1133">Transmembrane helix</keyword>
<evidence type="ECO:0000256" key="6">
    <source>
        <dbReference type="ARBA" id="ARBA00022989"/>
    </source>
</evidence>
<name>A0A5C8P9H9_9HYPH</name>
<evidence type="ECO:0000256" key="8">
    <source>
        <dbReference type="ARBA" id="ARBA00038436"/>
    </source>
</evidence>
<evidence type="ECO:0000256" key="3">
    <source>
        <dbReference type="ARBA" id="ARBA00022475"/>
    </source>
</evidence>
<feature type="domain" description="Tripartite ATP-independent periplasmic transporters DctQ component" evidence="10">
    <location>
        <begin position="38"/>
        <end position="165"/>
    </location>
</feature>